<dbReference type="OrthoDB" id="1716816at2759"/>
<comment type="cofactor">
    <cofactor evidence="1">
        <name>FAD</name>
        <dbReference type="ChEBI" id="CHEBI:57692"/>
    </cofactor>
</comment>
<evidence type="ECO:0000256" key="3">
    <source>
        <dbReference type="ARBA" id="ARBA00022827"/>
    </source>
</evidence>
<evidence type="ECO:0000256" key="1">
    <source>
        <dbReference type="ARBA" id="ARBA00001974"/>
    </source>
</evidence>
<gene>
    <name evidence="5" type="ORF">Vbra_17772</name>
</gene>
<evidence type="ECO:0000256" key="2">
    <source>
        <dbReference type="ARBA" id="ARBA00022630"/>
    </source>
</evidence>
<dbReference type="InterPro" id="IPR036188">
    <property type="entry name" value="FAD/NAD-bd_sf"/>
</dbReference>
<reference evidence="5 6" key="1">
    <citation type="submission" date="2014-11" db="EMBL/GenBank/DDBJ databases">
        <authorList>
            <person name="Zhu J."/>
            <person name="Qi W."/>
            <person name="Song R."/>
        </authorList>
    </citation>
    <scope>NUCLEOTIDE SEQUENCE [LARGE SCALE GENOMIC DNA]</scope>
</reference>
<organism evidence="5 6">
    <name type="scientific">Vitrella brassicaformis (strain CCMP3155)</name>
    <dbReference type="NCBI Taxonomy" id="1169540"/>
    <lineage>
        <taxon>Eukaryota</taxon>
        <taxon>Sar</taxon>
        <taxon>Alveolata</taxon>
        <taxon>Colpodellida</taxon>
        <taxon>Vitrellaceae</taxon>
        <taxon>Vitrella</taxon>
    </lineage>
</organism>
<dbReference type="GO" id="GO:0071949">
    <property type="term" value="F:FAD binding"/>
    <property type="evidence" value="ECO:0007669"/>
    <property type="project" value="InterPro"/>
</dbReference>
<dbReference type="Pfam" id="PF01494">
    <property type="entry name" value="FAD_binding_3"/>
    <property type="match status" value="1"/>
</dbReference>
<dbReference type="InterPro" id="IPR050641">
    <property type="entry name" value="RIFMO-like"/>
</dbReference>
<dbReference type="PANTHER" id="PTHR43004">
    <property type="entry name" value="TRK SYSTEM POTASSIUM UPTAKE PROTEIN"/>
    <property type="match status" value="1"/>
</dbReference>
<dbReference type="SUPFAM" id="SSF51905">
    <property type="entry name" value="FAD/NAD(P)-binding domain"/>
    <property type="match status" value="1"/>
</dbReference>
<keyword evidence="2" id="KW-0285">Flavoprotein</keyword>
<name>A0A0G4GGV0_VITBC</name>
<evidence type="ECO:0000313" key="6">
    <source>
        <dbReference type="Proteomes" id="UP000041254"/>
    </source>
</evidence>
<dbReference type="PRINTS" id="PR00420">
    <property type="entry name" value="RNGMNOXGNASE"/>
</dbReference>
<dbReference type="PhylomeDB" id="A0A0G4GGV0"/>
<evidence type="ECO:0000313" key="5">
    <source>
        <dbReference type="EMBL" id="CEM28681.1"/>
    </source>
</evidence>
<dbReference type="EMBL" id="CDMY01000656">
    <property type="protein sequence ID" value="CEM28681.1"/>
    <property type="molecule type" value="Genomic_DNA"/>
</dbReference>
<accession>A0A0G4GGV0</accession>
<keyword evidence="6" id="KW-1185">Reference proteome</keyword>
<dbReference type="STRING" id="1169540.A0A0G4GGV0"/>
<keyword evidence="3" id="KW-0274">FAD</keyword>
<dbReference type="Gene3D" id="3.30.70.2450">
    <property type="match status" value="1"/>
</dbReference>
<dbReference type="GO" id="GO:0016709">
    <property type="term" value="F:oxidoreductase activity, acting on paired donors, with incorporation or reduction of molecular oxygen, NAD(P)H as one donor, and incorporation of one atom of oxygen"/>
    <property type="evidence" value="ECO:0007669"/>
    <property type="project" value="UniProtKB-ARBA"/>
</dbReference>
<dbReference type="InterPro" id="IPR002938">
    <property type="entry name" value="FAD-bd"/>
</dbReference>
<dbReference type="AlphaFoldDB" id="A0A0G4GGV0"/>
<dbReference type="PANTHER" id="PTHR43004:SF19">
    <property type="entry name" value="BINDING MONOOXYGENASE, PUTATIVE (JCVI)-RELATED"/>
    <property type="match status" value="1"/>
</dbReference>
<dbReference type="VEuPathDB" id="CryptoDB:Vbra_17772"/>
<dbReference type="InParanoid" id="A0A0G4GGV0"/>
<proteinExistence type="predicted"/>
<dbReference type="Gene3D" id="3.50.50.60">
    <property type="entry name" value="FAD/NAD(P)-binding domain"/>
    <property type="match status" value="1"/>
</dbReference>
<evidence type="ECO:0000259" key="4">
    <source>
        <dbReference type="Pfam" id="PF01494"/>
    </source>
</evidence>
<protein>
    <recommendedName>
        <fullName evidence="4">FAD-binding domain-containing protein</fullName>
    </recommendedName>
</protein>
<dbReference type="Proteomes" id="UP000041254">
    <property type="component" value="Unassembled WGS sequence"/>
</dbReference>
<feature type="domain" description="FAD-binding" evidence="4">
    <location>
        <begin position="43"/>
        <end position="419"/>
    </location>
</feature>
<sequence length="701" mass="77197">MKDSDSQASTEGETERVVPYGRFNVSEYRTLAYFNVDEVPATTDVIIIGAGPAGLALAAELSVRGVDFLVIDRCPRVIPFSRGVTVHTKTQEILERLGVIDEVRSRGVEVLGERLFVEGSCAVDWTFSRVEGSQYRHPVALPQNDLEDILIEHIIGIERIKRPFWIHDIKVGKQPHEGVSVTIQPYDLTEELIEHCAHGTPVTGGGLPLIREPTTVRGKFLIACDGAASRVRKELGIPFEGKTLPFQFIDADVSVNWGVPGDIDGATRWNFITTSTGIVCCIRLKGSRWRVITVRPLALAEEQNVLDNLWNPQSPSFEQLEELLDDVVPGTELLEVQWRDIFPLVSRCASTFRRGNAFLVGDAAHCSPPLGYQGMNAAIQDAANLGWKLALCVRGGASSSILETYDTERRPLAENLIANTSRGYQAMLKAKPNTWALWFFTNVLGPLIRPAYMNEQLTKALAMTDISYPSSNMLVGRPMIYGSLRPGQRVPDALLGLVKETENVRPVRLHRFLASNHFTMILTVCIPTMGEGGWISQCCDPAACLEPFEELLAPQEANPPSTETRLGRTMVMLVSLAVRAMQKIGCATDSPWGGLRALLVLSPPGKASLTPSVEGGSLRRVLDQIKQKCSATIGRSVDALPLDLVWDMEVQLKGRLKLPLTGLAYPGAWILCRPDGYISHNGLANDQVAEQHLWLSLDTYF</sequence>